<proteinExistence type="predicted"/>
<reference evidence="2 3" key="2">
    <citation type="journal article" date="2012" name="J. Bacteriol.">
        <title>Complete genome sequences of six strains of the genus Methylobacterium.</title>
        <authorList>
            <person name="Marx C.J."/>
            <person name="Bringel F."/>
            <person name="Chistoserdova L."/>
            <person name="Moulin L."/>
            <person name="Farhan Ul Haque M."/>
            <person name="Fleischman D.E."/>
            <person name="Gruffaz C."/>
            <person name="Jourand P."/>
            <person name="Knief C."/>
            <person name="Lee M.C."/>
            <person name="Muller E.E."/>
            <person name="Nadalig T."/>
            <person name="Peyraud R."/>
            <person name="Roselli S."/>
            <person name="Russ L."/>
            <person name="Goodwin L.A."/>
            <person name="Ivanova N."/>
            <person name="Kyrpides N."/>
            <person name="Lajus A."/>
            <person name="Land M.L."/>
            <person name="Medigue C."/>
            <person name="Mikhailova N."/>
            <person name="Nolan M."/>
            <person name="Woyke T."/>
            <person name="Stolyar S."/>
            <person name="Vorholt J.A."/>
            <person name="Vuilleumier S."/>
        </authorList>
    </citation>
    <scope>NUCLEOTIDE SEQUENCE [LARGE SCALE GENOMIC DNA]</scope>
    <source>
        <strain evidence="3">CM4 / NCIMB 13688</strain>
        <plasmid evidence="2 3">pCMU01</plasmid>
    </source>
</reference>
<evidence type="ECO:0000259" key="1">
    <source>
        <dbReference type="Pfam" id="PF14082"/>
    </source>
</evidence>
<reference evidence="2 3" key="1">
    <citation type="submission" date="2008-12" db="EMBL/GenBank/DDBJ databases">
        <title>Complete sequence of plasmid1 of Methylobacterium chloromethanicum CM4.</title>
        <authorList>
            <consortium name="US DOE Joint Genome Institute"/>
            <person name="Lucas S."/>
            <person name="Copeland A."/>
            <person name="Lapidus A."/>
            <person name="Glavina del Rio T."/>
            <person name="Dalin E."/>
            <person name="Tice H."/>
            <person name="Bruce D."/>
            <person name="Goodwin L."/>
            <person name="Pitluck S."/>
            <person name="Chertkov O."/>
            <person name="Brettin T."/>
            <person name="Detter J.C."/>
            <person name="Han C."/>
            <person name="Larimer F."/>
            <person name="Land M."/>
            <person name="Hauser L."/>
            <person name="Kyrpides N."/>
            <person name="Mikhailova N."/>
            <person name="Marx C."/>
            <person name="Richardson P."/>
        </authorList>
    </citation>
    <scope>NUCLEOTIDE SEQUENCE [LARGE SCALE GENOMIC DNA]</scope>
    <source>
        <strain evidence="3">CM4 / NCIMB 13688</strain>
        <plasmid evidence="2 3">pCMU01</plasmid>
    </source>
</reference>
<organism evidence="2 3">
    <name type="scientific">Methylorubrum extorquens (strain CM4 / NCIMB 13688)</name>
    <name type="common">Methylobacterium extorquens</name>
    <dbReference type="NCBI Taxonomy" id="440085"/>
    <lineage>
        <taxon>Bacteria</taxon>
        <taxon>Pseudomonadati</taxon>
        <taxon>Pseudomonadota</taxon>
        <taxon>Alphaproteobacteria</taxon>
        <taxon>Hyphomicrobiales</taxon>
        <taxon>Methylobacteriaceae</taxon>
        <taxon>Methylorubrum</taxon>
    </lineage>
</organism>
<dbReference type="Pfam" id="PF14082">
    <property type="entry name" value="SduA_C"/>
    <property type="match status" value="1"/>
</dbReference>
<gene>
    <name evidence="2" type="ordered locus">Mchl_5487</name>
</gene>
<name>B7L321_METC4</name>
<dbReference type="HOGENOM" id="CLU_038463_0_0_5"/>
<dbReference type="KEGG" id="mch:Mchl_5487"/>
<feature type="domain" description="Shedu protein SduA C-terminal" evidence="1">
    <location>
        <begin position="292"/>
        <end position="452"/>
    </location>
</feature>
<protein>
    <recommendedName>
        <fullName evidence="1">Shedu protein SduA C-terminal domain-containing protein</fullName>
    </recommendedName>
</protein>
<dbReference type="Proteomes" id="UP000002385">
    <property type="component" value="Plasmid pCMU01"/>
</dbReference>
<dbReference type="InterPro" id="IPR025359">
    <property type="entry name" value="SduA_C"/>
</dbReference>
<dbReference type="RefSeq" id="WP_012606131.1">
    <property type="nucleotide sequence ID" value="NC_011758.1"/>
</dbReference>
<dbReference type="EMBL" id="CP001299">
    <property type="protein sequence ID" value="ACK86229.1"/>
    <property type="molecule type" value="Genomic_DNA"/>
</dbReference>
<evidence type="ECO:0000313" key="2">
    <source>
        <dbReference type="EMBL" id="ACK86229.1"/>
    </source>
</evidence>
<sequence length="488" mass="54070">MALNPYRAGRGMTPNYGDVIIKTGKICTLSFQPNQDGLDAALRNDPTFVAPPKPILIARIDDAAGTLEIYPLNTTRESGDLFGPKYDRIESIRFENFNLSLWHPTDLDEARHYLAKLPAGFVRAPEMGFGIDYELRAITEALEEMSIDGLVIRAGRTSGLPRLEGTKYVMSKVHFDTVRRAVRRVHDQALARAGEEKERVAHNELLTRVDPAQFPEQPPIYRPDGVTAIIATRSGDDLSPRDQQTVIAAAGAVAKAATKRNQAPLLQLSRKIETVTLDELISRFRNLLNDKSSENKWQTFFRDNPFVLRLAFGFPVVQMGEQVSVGGGKFTGTGGKISDFVVKAAATGNLALIEIKTADTPLLEKLEYRGGVHAPHRELSGAVNQVLDQRYLLQKHLPALKENSGDYDVEGFSVQGLVIAGRAPEIRDQKKSFEIFRHSLKSIVIITFDELLKKLEMLSDFLRSSDVPEMTASDAAEKDDCADGTHMQ</sequence>
<accession>B7L321</accession>
<keyword evidence="2" id="KW-0614">Plasmid</keyword>
<evidence type="ECO:0000313" key="3">
    <source>
        <dbReference type="Proteomes" id="UP000002385"/>
    </source>
</evidence>
<dbReference type="AlphaFoldDB" id="B7L321"/>
<geneLocation type="plasmid" evidence="2 3">
    <name>pCMU01</name>
</geneLocation>